<gene>
    <name evidence="2" type="ORF">CWI39_0757p0030</name>
</gene>
<evidence type="ECO:0000313" key="3">
    <source>
        <dbReference type="Proteomes" id="UP000293045"/>
    </source>
</evidence>
<sequence>MAIKFDDLVKKKKEKVQLEFSDVSRKTFIESFKRKKNKAITKAKKEEFKKELRRAKKKRSIKRKGMLLDSVHPK</sequence>
<feature type="compositionally biased region" description="Basic residues" evidence="1">
    <location>
        <begin position="51"/>
        <end position="65"/>
    </location>
</feature>
<protein>
    <submittedName>
        <fullName evidence="2">Uncharacterized protein</fullName>
    </submittedName>
</protein>
<organism evidence="2 3">
    <name type="scientific">Hamiltosporidium magnivora</name>
    <dbReference type="NCBI Taxonomy" id="148818"/>
    <lineage>
        <taxon>Eukaryota</taxon>
        <taxon>Fungi</taxon>
        <taxon>Fungi incertae sedis</taxon>
        <taxon>Microsporidia</taxon>
        <taxon>Dubosqiidae</taxon>
        <taxon>Hamiltosporidium</taxon>
    </lineage>
</organism>
<comment type="caution">
    <text evidence="2">The sequence shown here is derived from an EMBL/GenBank/DDBJ whole genome shotgun (WGS) entry which is preliminary data.</text>
</comment>
<dbReference type="VEuPathDB" id="MicrosporidiaDB:CWI39_0757p0030"/>
<feature type="region of interest" description="Disordered" evidence="1">
    <location>
        <begin position="51"/>
        <end position="74"/>
    </location>
</feature>
<dbReference type="EMBL" id="PIXR01000757">
    <property type="protein sequence ID" value="TBU04796.1"/>
    <property type="molecule type" value="Genomic_DNA"/>
</dbReference>
<evidence type="ECO:0000256" key="1">
    <source>
        <dbReference type="SAM" id="MobiDB-lite"/>
    </source>
</evidence>
<accession>A0A4Q9LBA7</accession>
<name>A0A4Q9LBA7_9MICR</name>
<dbReference type="AlphaFoldDB" id="A0A4Q9LBA7"/>
<dbReference type="Proteomes" id="UP000293045">
    <property type="component" value="Unassembled WGS sequence"/>
</dbReference>
<evidence type="ECO:0000313" key="2">
    <source>
        <dbReference type="EMBL" id="TBU04796.1"/>
    </source>
</evidence>
<reference evidence="2 3" key="1">
    <citation type="submission" date="2017-12" db="EMBL/GenBank/DDBJ databases">
        <authorList>
            <person name="Pombert J.-F."/>
            <person name="Haag K.L."/>
            <person name="Ebert D."/>
        </authorList>
    </citation>
    <scope>NUCLEOTIDE SEQUENCE [LARGE SCALE GENOMIC DNA]</scope>
    <source>
        <strain evidence="2">IL-BN-2</strain>
    </source>
</reference>
<proteinExistence type="predicted"/>